<dbReference type="OrthoDB" id="3886596at2"/>
<name>A0A4P8L4I5_9BACT</name>
<organism evidence="1 2">
    <name type="scientific">Desulfoglaeba alkanexedens ALDC</name>
    <dbReference type="NCBI Taxonomy" id="980445"/>
    <lineage>
        <taxon>Bacteria</taxon>
        <taxon>Pseudomonadati</taxon>
        <taxon>Thermodesulfobacteriota</taxon>
        <taxon>Syntrophobacteria</taxon>
        <taxon>Syntrophobacterales</taxon>
        <taxon>Syntrophobacteraceae</taxon>
        <taxon>Desulfoglaeba</taxon>
    </lineage>
</organism>
<evidence type="ECO:0000313" key="2">
    <source>
        <dbReference type="Proteomes" id="UP000298602"/>
    </source>
</evidence>
<dbReference type="RefSeq" id="WP_137423904.1">
    <property type="nucleotide sequence ID" value="NZ_CP040098.1"/>
</dbReference>
<accession>A0A4P8L4I5</accession>
<dbReference type="Proteomes" id="UP000298602">
    <property type="component" value="Chromosome"/>
</dbReference>
<dbReference type="EMBL" id="CP040098">
    <property type="protein sequence ID" value="QCQ21935.1"/>
    <property type="molecule type" value="Genomic_DNA"/>
</dbReference>
<reference evidence="1 2" key="2">
    <citation type="submission" date="2019-05" db="EMBL/GenBank/DDBJ databases">
        <authorList>
            <person name="Suflita J.M."/>
            <person name="Marks C.R."/>
        </authorList>
    </citation>
    <scope>NUCLEOTIDE SEQUENCE [LARGE SCALE GENOMIC DNA]</scope>
    <source>
        <strain evidence="1 2">ALDC</strain>
    </source>
</reference>
<gene>
    <name evidence="1" type="ORF">FDQ92_06960</name>
</gene>
<dbReference type="KEGG" id="dax:FDQ92_06960"/>
<dbReference type="AlphaFoldDB" id="A0A4P8L4I5"/>
<keyword evidence="2" id="KW-1185">Reference proteome</keyword>
<evidence type="ECO:0000313" key="1">
    <source>
        <dbReference type="EMBL" id="QCQ21935.1"/>
    </source>
</evidence>
<reference evidence="1 2" key="1">
    <citation type="submission" date="2019-05" db="EMBL/GenBank/DDBJ databases">
        <title>The Complete Genome Sequence of the n-alkane-degrading Desulfoglaeba alkanexedens ALDC reveals multiple alkylsuccinate synthase gene clusters.</title>
        <authorList>
            <person name="Callaghan A.V."/>
            <person name="Davidova I.A."/>
            <person name="Duncan K.E."/>
            <person name="Morris B."/>
            <person name="McInerney M.J."/>
        </authorList>
    </citation>
    <scope>NUCLEOTIDE SEQUENCE [LARGE SCALE GENOMIC DNA]</scope>
    <source>
        <strain evidence="1 2">ALDC</strain>
    </source>
</reference>
<protein>
    <submittedName>
        <fullName evidence="1">Uncharacterized protein</fullName>
    </submittedName>
</protein>
<proteinExistence type="predicted"/>
<sequence>MPVLASISCELIQESCLASRYVDRGQEYRDPNLFARHLGQAVLERFSGIRLIGEIERREGEETFKALRDALRDALSRTSLGQVCQAGSPPWRAVLSLYFVWTGIFAFGEKAGHDLWPPVMEGLGLPVDGNLANRCGLLFAQCLKENRLEEFEALKDGHRFVTRILLHGLIPHKHIHRFITDLIEPELRSHLGVYTTGEHLVRKWKQKGMLAYLPRPIQRFIEHGDPVNVNIAERFLDMANRWDEDDPALWRQWGLPQYMVNAFRNHVRSRDGGTIRKSWAPASKERPYFYFDLQQSEVPLLHIPAQQMKSPVDFQLKWRDLQGGERQQSLQMNLTPVDGSHYTEPQDLDVGPCDDGINLEARDRSSGTVSTQFIQAPMATSNGGARLPLYLFSRSTGKLLDLGGGKRALPEELLLVYPNDSTLEVRGGRLSSEPERMAGSWSGWQYALCTLENDGSFDYRGPDASFRAETSATVDFSFNSLGETPYLEGRGQAPPWLRSLEGWPIFKDPDQIAVVCPEGGYPVWRNAFGKLIRRDQTGFTQAIDLAFRKQGAEYEVGIAFPPQWEPGVYEIHLRGPLGIEDVILPFIYLPLSDFELVREPETGPVSEFRFRCGQKVVMEPLFHTTMGDESGIIVLSLQQDRGQAFCGIKVFAHSRMPVTLLLARSDLRWSRRSDRGLFHWDLWRCRPEEIPVQRLDEISDARVAVQFDSFSPGGARGRSPKLQLLLKTLGEKTEEEQTLYSYDAPAFRRNVNDTWLVDLKKFSDLIKSLRSVEAAAVTVRSFDGRGELVLFTILKHPAFKDFRVELAGGGEKTERLKISWTPQRNDPQTGRFVRIYPEGEPRGGTLYRLQDGAAPPFEIPIGATDKPGCWYLRMEAHRSRFGALSAASDSAPSFKWLRAPQGWADWLEWPEIKAKEALERTSGIQAVSKETLQRSFPWSNFLVRFHYDKGEDCFECIRSMLGEKTLEILLPYTRGTVWEAKAASGSKVSVQIIDSSAEPATLKNLLSGKEPCGWYTIPDEIELELSMLYSHRDLGKAGSLWKCRKTMKDDEVCFLSDAGRELDLPVWLEDAVYPDQTGSLLARCDLEQCWYAAPYLPILKHIGRSDLFFAEPKKDPEQPVQKRRPQAHNTGLTTLGELIKAQDWKTFTHQYFEVCKPQERTEADSLVEQWQKWGKRTTVNRFLGRMVMGRLRKDGPNGLSGVAAFIARLRARELWTDAVRGWGADGGKGIDRLYERTLELVRKTTPKAFLRDLILSEIIISWYWNQPLAKI</sequence>